<evidence type="ECO:0000313" key="2">
    <source>
        <dbReference type="EMBL" id="MCX2719298.1"/>
    </source>
</evidence>
<evidence type="ECO:0000256" key="1">
    <source>
        <dbReference type="SAM" id="SignalP"/>
    </source>
</evidence>
<dbReference type="Proteomes" id="UP001207116">
    <property type="component" value="Unassembled WGS sequence"/>
</dbReference>
<dbReference type="EMBL" id="JAPFQP010000001">
    <property type="protein sequence ID" value="MCX2719298.1"/>
    <property type="molecule type" value="Genomic_DNA"/>
</dbReference>
<accession>A0AAE3MKW1</accession>
<gene>
    <name evidence="2" type="ORF">OO016_06760</name>
</gene>
<evidence type="ECO:0000313" key="3">
    <source>
        <dbReference type="Proteomes" id="UP001207116"/>
    </source>
</evidence>
<evidence type="ECO:0008006" key="4">
    <source>
        <dbReference type="Google" id="ProtNLM"/>
    </source>
</evidence>
<reference evidence="2" key="1">
    <citation type="submission" date="2022-11" db="EMBL/GenBank/DDBJ databases">
        <title>The characterization of three novel Bacteroidetes species and genomic analysis of their roles in tidal elemental geochemical cycles.</title>
        <authorList>
            <person name="Ma K.-J."/>
        </authorList>
    </citation>
    <scope>NUCLEOTIDE SEQUENCE</scope>
    <source>
        <strain evidence="2">M415</strain>
    </source>
</reference>
<keyword evidence="3" id="KW-1185">Reference proteome</keyword>
<sequence>MKRCIFLIAVLVLANFSCTDQDDDLAAVNIRVKNVSGLVFDSVLVGESTEAFTDLVPDDYSEYQEFDTAYTYAFIQITSGEEIYTLQPIDFVGETPLPFGFYTYELDVTDTGTVLLTFVID</sequence>
<dbReference type="RefSeq" id="WP_266011828.1">
    <property type="nucleotide sequence ID" value="NZ_JAPFQP010000001.1"/>
</dbReference>
<comment type="caution">
    <text evidence="2">The sequence shown here is derived from an EMBL/GenBank/DDBJ whole genome shotgun (WGS) entry which is preliminary data.</text>
</comment>
<keyword evidence="1" id="KW-0732">Signal</keyword>
<feature type="signal peptide" evidence="1">
    <location>
        <begin position="1"/>
        <end position="22"/>
    </location>
</feature>
<organism evidence="2 3">
    <name type="scientific">Lentiprolixibacter aurantiacus</name>
    <dbReference type="NCBI Taxonomy" id="2993939"/>
    <lineage>
        <taxon>Bacteria</taxon>
        <taxon>Pseudomonadati</taxon>
        <taxon>Bacteroidota</taxon>
        <taxon>Flavobacteriia</taxon>
        <taxon>Flavobacteriales</taxon>
        <taxon>Flavobacteriaceae</taxon>
        <taxon>Lentiprolixibacter</taxon>
    </lineage>
</organism>
<dbReference type="AlphaFoldDB" id="A0AAE3MKW1"/>
<proteinExistence type="predicted"/>
<name>A0AAE3MKW1_9FLAO</name>
<feature type="chain" id="PRO_5042123581" description="DUF4625 domain-containing protein" evidence="1">
    <location>
        <begin position="23"/>
        <end position="121"/>
    </location>
</feature>
<protein>
    <recommendedName>
        <fullName evidence="4">DUF4625 domain-containing protein</fullName>
    </recommendedName>
</protein>